<dbReference type="EMBL" id="ML119690">
    <property type="protein sequence ID" value="RPA80196.1"/>
    <property type="molecule type" value="Genomic_DNA"/>
</dbReference>
<accession>A0A3N4I472</accession>
<protein>
    <submittedName>
        <fullName evidence="1">Uncharacterized protein</fullName>
    </submittedName>
</protein>
<name>A0A3N4I472_ASCIM</name>
<organism evidence="1 2">
    <name type="scientific">Ascobolus immersus RN42</name>
    <dbReference type="NCBI Taxonomy" id="1160509"/>
    <lineage>
        <taxon>Eukaryota</taxon>
        <taxon>Fungi</taxon>
        <taxon>Dikarya</taxon>
        <taxon>Ascomycota</taxon>
        <taxon>Pezizomycotina</taxon>
        <taxon>Pezizomycetes</taxon>
        <taxon>Pezizales</taxon>
        <taxon>Ascobolaceae</taxon>
        <taxon>Ascobolus</taxon>
    </lineage>
</organism>
<dbReference type="Proteomes" id="UP000275078">
    <property type="component" value="Unassembled WGS sequence"/>
</dbReference>
<reference evidence="1 2" key="1">
    <citation type="journal article" date="2018" name="Nat. Ecol. Evol.">
        <title>Pezizomycetes genomes reveal the molecular basis of ectomycorrhizal truffle lifestyle.</title>
        <authorList>
            <person name="Murat C."/>
            <person name="Payen T."/>
            <person name="Noel B."/>
            <person name="Kuo A."/>
            <person name="Morin E."/>
            <person name="Chen J."/>
            <person name="Kohler A."/>
            <person name="Krizsan K."/>
            <person name="Balestrini R."/>
            <person name="Da Silva C."/>
            <person name="Montanini B."/>
            <person name="Hainaut M."/>
            <person name="Levati E."/>
            <person name="Barry K.W."/>
            <person name="Belfiori B."/>
            <person name="Cichocki N."/>
            <person name="Clum A."/>
            <person name="Dockter R.B."/>
            <person name="Fauchery L."/>
            <person name="Guy J."/>
            <person name="Iotti M."/>
            <person name="Le Tacon F."/>
            <person name="Lindquist E.A."/>
            <person name="Lipzen A."/>
            <person name="Malagnac F."/>
            <person name="Mello A."/>
            <person name="Molinier V."/>
            <person name="Miyauchi S."/>
            <person name="Poulain J."/>
            <person name="Riccioni C."/>
            <person name="Rubini A."/>
            <person name="Sitrit Y."/>
            <person name="Splivallo R."/>
            <person name="Traeger S."/>
            <person name="Wang M."/>
            <person name="Zifcakova L."/>
            <person name="Wipf D."/>
            <person name="Zambonelli A."/>
            <person name="Paolocci F."/>
            <person name="Nowrousian M."/>
            <person name="Ottonello S."/>
            <person name="Baldrian P."/>
            <person name="Spatafora J.W."/>
            <person name="Henrissat B."/>
            <person name="Nagy L.G."/>
            <person name="Aury J.M."/>
            <person name="Wincker P."/>
            <person name="Grigoriev I.V."/>
            <person name="Bonfante P."/>
            <person name="Martin F.M."/>
        </authorList>
    </citation>
    <scope>NUCLEOTIDE SEQUENCE [LARGE SCALE GENOMIC DNA]</scope>
    <source>
        <strain evidence="1 2">RN42</strain>
    </source>
</reference>
<dbReference type="AlphaFoldDB" id="A0A3N4I472"/>
<keyword evidence="2" id="KW-1185">Reference proteome</keyword>
<evidence type="ECO:0000313" key="2">
    <source>
        <dbReference type="Proteomes" id="UP000275078"/>
    </source>
</evidence>
<evidence type="ECO:0000313" key="1">
    <source>
        <dbReference type="EMBL" id="RPA80196.1"/>
    </source>
</evidence>
<sequence length="367" mass="43014">MIIIDQDDDDALAAEVQLLSEQAFATERMELYRAVYRCIWTPEVVDQYYWDNPEQDEALFSNIGELLRDLEVEYAWMGKDKLHKELRAGTFGFPSKPRPAKVIQRVKLEVVDFTEDSENTFNPTTTGNPDPPSYQVKRTIEEKSTMQAQEVDTTLDTMSAERYELCCCLYRIIYDPKVFGQKYVDDLVQEELEYNLPDMEHTLKNVERDYDAAGIKLLHEALRTGNFLFPSSTEVVEVDENKCGLDESDDWDHDDEDALAIRAQLLREQAEAVERLELYKALYRCTFKPLTVGLYNWNYPERDEGLFPMMEELLRDVEVEYEPIIGKEKLHQELRAGTFSFPNSEKPEDEYEYCYFNELEYHDGLYD</sequence>
<proteinExistence type="predicted"/>
<gene>
    <name evidence="1" type="ORF">BJ508DRAFT_327507</name>
</gene>